<feature type="compositionally biased region" description="Basic and acidic residues" evidence="2">
    <location>
        <begin position="990"/>
        <end position="1035"/>
    </location>
</feature>
<dbReference type="InterPro" id="IPR001849">
    <property type="entry name" value="PH_domain"/>
</dbReference>
<dbReference type="GO" id="GO:0005085">
    <property type="term" value="F:guanyl-nucleotide exchange factor activity"/>
    <property type="evidence" value="ECO:0007669"/>
    <property type="project" value="InterPro"/>
</dbReference>
<feature type="compositionally biased region" description="Polar residues" evidence="2">
    <location>
        <begin position="497"/>
        <end position="513"/>
    </location>
</feature>
<feature type="region of interest" description="Disordered" evidence="2">
    <location>
        <begin position="961"/>
        <end position="1035"/>
    </location>
</feature>
<proteinExistence type="predicted"/>
<evidence type="ECO:0000259" key="3">
    <source>
        <dbReference type="PROSITE" id="PS50003"/>
    </source>
</evidence>
<feature type="compositionally biased region" description="Polar residues" evidence="2">
    <location>
        <begin position="899"/>
        <end position="922"/>
    </location>
</feature>
<dbReference type="InterPro" id="IPR011993">
    <property type="entry name" value="PH-like_dom_sf"/>
</dbReference>
<feature type="compositionally biased region" description="Acidic residues" evidence="2">
    <location>
        <begin position="1492"/>
        <end position="1513"/>
    </location>
</feature>
<dbReference type="InterPro" id="IPR035899">
    <property type="entry name" value="DBL_dom_sf"/>
</dbReference>
<keyword evidence="5" id="KW-1185">Reference proteome</keyword>
<dbReference type="PANTHER" id="PTHR45924">
    <property type="entry name" value="FI17866P1"/>
    <property type="match status" value="1"/>
</dbReference>
<dbReference type="Pfam" id="PF00621">
    <property type="entry name" value="RhoGEF"/>
    <property type="match status" value="1"/>
</dbReference>
<dbReference type="InterPro" id="IPR043324">
    <property type="entry name" value="PH_PLEKHG1_G2_G3"/>
</dbReference>
<feature type="compositionally biased region" description="Basic residues" evidence="2">
    <location>
        <begin position="558"/>
        <end position="570"/>
    </location>
</feature>
<gene>
    <name evidence="6 7 8" type="primary">LOC116943181</name>
</gene>
<evidence type="ECO:0000313" key="5">
    <source>
        <dbReference type="Proteomes" id="UP001318040"/>
    </source>
</evidence>
<feature type="compositionally biased region" description="Basic and acidic residues" evidence="2">
    <location>
        <begin position="1353"/>
        <end position="1363"/>
    </location>
</feature>
<dbReference type="Proteomes" id="UP001318040">
    <property type="component" value="Chromosome 17"/>
</dbReference>
<feature type="compositionally biased region" description="Basic and acidic residues" evidence="2">
    <location>
        <begin position="1081"/>
        <end position="1092"/>
    </location>
</feature>
<reference evidence="6 7" key="1">
    <citation type="submission" date="2025-04" db="UniProtKB">
        <authorList>
            <consortium name="RefSeq"/>
        </authorList>
    </citation>
    <scope>IDENTIFICATION</scope>
    <source>
        <tissue evidence="6 7">Sperm</tissue>
    </source>
</reference>
<name>A0AAJ7T5F5_PETMA</name>
<dbReference type="Gene3D" id="1.20.900.10">
    <property type="entry name" value="Dbl homology (DH) domain"/>
    <property type="match status" value="1"/>
</dbReference>
<feature type="region of interest" description="Disordered" evidence="2">
    <location>
        <begin position="1475"/>
        <end position="1553"/>
    </location>
</feature>
<organism evidence="5 8">
    <name type="scientific">Petromyzon marinus</name>
    <name type="common">Sea lamprey</name>
    <dbReference type="NCBI Taxonomy" id="7757"/>
    <lineage>
        <taxon>Eukaryota</taxon>
        <taxon>Metazoa</taxon>
        <taxon>Chordata</taxon>
        <taxon>Craniata</taxon>
        <taxon>Vertebrata</taxon>
        <taxon>Cyclostomata</taxon>
        <taxon>Hyperoartia</taxon>
        <taxon>Petromyzontiformes</taxon>
        <taxon>Petromyzontidae</taxon>
        <taxon>Petromyzon</taxon>
    </lineage>
</organism>
<feature type="compositionally biased region" description="Basic and acidic residues" evidence="2">
    <location>
        <begin position="923"/>
        <end position="942"/>
    </location>
</feature>
<accession>A0AAJ7T5F5</accession>
<feature type="compositionally biased region" description="Polar residues" evidence="2">
    <location>
        <begin position="15"/>
        <end position="42"/>
    </location>
</feature>
<dbReference type="PANTHER" id="PTHR45924:SF2">
    <property type="entry name" value="FI17866P1"/>
    <property type="match status" value="1"/>
</dbReference>
<feature type="compositionally biased region" description="Basic and acidic residues" evidence="2">
    <location>
        <begin position="444"/>
        <end position="474"/>
    </location>
</feature>
<dbReference type="InterPro" id="IPR055251">
    <property type="entry name" value="SOS1_NGEF_PH"/>
</dbReference>
<protein>
    <submittedName>
        <fullName evidence="6 7">Pleckstrin homology domain-containing family G member 3-like</fullName>
    </submittedName>
</protein>
<dbReference type="CDD" id="cd13243">
    <property type="entry name" value="PH_PLEKHG1_G2_G3"/>
    <property type="match status" value="1"/>
</dbReference>
<feature type="compositionally biased region" description="Polar residues" evidence="2">
    <location>
        <begin position="620"/>
        <end position="636"/>
    </location>
</feature>
<dbReference type="PROSITE" id="PS50003">
    <property type="entry name" value="PH_DOMAIN"/>
    <property type="match status" value="1"/>
</dbReference>
<sequence length="1594" mass="173575">MLSRNNPGGGRRTNPRATTNSPVARPSSSDQDGGKMPSSNGGPKSPVGRAPGGSSGDGAAAGAEGLTPRRFSHRRAGAAERSDVRDSGTSPIAAKVLTSANPKLSYVDRVVLEILDTERMYVRHLKSIVEDYLRAISQRLPNDDVNTLFGNIKEIYKFNSELLEELEDCSNDPVAIAECFVEKSGGFEIYTQYCTNFPSSMELLTKCMRTKSTAKFFRDHQAALKHNLPLGSFLLKPVQRILKYHLLLQEIEKRLDKSTDGYEVVQDALSAMHGVAWHINEMKRKHEHAIRIQELRGLLINLKQDLSILGDLALEGSFRLHRTRKERALFLFDSSLLITKKRDDGMFLFKNEIKCRNLMILEQPRELEFCVWHYKNEKPRYTFQAKTQEEKSQWIHHIKRLILENHPSTVPDKAKNIILEMDPAYPSGIYSPNWNRRPDYHEVKERKRRGQAGDDATRSKRVPREGSRATEAHGGEALSPAPSVEMLDEERGEPCESSFSDLSVPSTPDTSLTPDKAQNAAGKDSDVENGPAGVRSIKRERPNFDAPIPFERQPSWKRVSRGSVGHKTKKSNFSDFSEDPPPEPMNESAASAENLARYEVSIWDLKKGEGGVGAEGIRSQPPSLCSESTLDDTASKFSDLDPPAIDTSADELDDDTQTECSSGDSPRLSKASGGLDERRGSSFADIVQRAMLSKPARRGTQELVSDASAAQSQDGSADEEMTVCSSPVRQLADGAIDRSSGEDTVCTSPVLMSSQVGRTGCSREDAAIAPGFFPIGSPNRKNSTDDEEFFSVLIRTPSRRVSRRKSSFRVENVAPLNSPTSELGVTVSRATSVESQNSSSVVSGSSGGSSGNDVELHSKVLPSNAEHLSTDPSAEISLDFPAANKEEPLTSESEITDKACSSSPEAARASSFSKQDSFPLEQTKNDYRWKDRVGSGVNKRDSLAIIPQGLVRDSVFAKRKAETHNFDNFPTQKSASESLDRRVSSPSVERASDSSSRRRKSENPREKSDKNQTFGEETKNLDPSEATSESHAENVAKRTYGVTVFSGSVVKLAAATNESPEPSQDSLNSSSSALSDAASHSFDEGNSDREPPKSPGPLSLPAVPSGNEKSHGGAGKYDRATSRTEPRSPSKEPCDDSRVQPAGRSSKTSTLSRPTTLPSQPRVTFTAMSHSVHFSESNDKSKSRVFNMARQYSMRIKKPKSPTDPIAGVLEQLQRSDALEEKLKWLNAEENKLGFDKVVGAENVVYPKVRDSGVNNKRSSVLSDTSITAVGEQAGSDRSSTASLPPSPGSFTSYSPRCLSPNYVTNRFFPEPSYFSPKGGINWPTVKELRCRYLRLLTSGGDGGGDGGGARAKTLERHSDGGRHACQQIRRISSETGTASTGTGEPRSESKRLLRTREDLGLAVETKDESRSRGGNSSGSRAHAESESNGAETAAIHLGRNFPYIVTDDIPVFDSDMTLQDSPGVVVVNGTSCVGGRSTSSPAERPGAPPLCDDDDDDEDDDEDDEDEGEEENASPAGASVRERKRISIKPAAERWGPREGGGQGPEVAAWQRDGNKRRAVAFGGSRALSAGEGIGIVKQLRDMFQRLSTSSHV</sequence>
<dbReference type="InterPro" id="IPR000219">
    <property type="entry name" value="DH_dom"/>
</dbReference>
<feature type="compositionally biased region" description="Low complexity" evidence="2">
    <location>
        <begin position="1059"/>
        <end position="1080"/>
    </location>
</feature>
<feature type="region of interest" description="Disordered" evidence="2">
    <location>
        <begin position="884"/>
        <end position="944"/>
    </location>
</feature>
<evidence type="ECO:0000256" key="2">
    <source>
        <dbReference type="SAM" id="MobiDB-lite"/>
    </source>
</evidence>
<evidence type="ECO:0000313" key="7">
    <source>
        <dbReference type="RefSeq" id="XP_032811704.1"/>
    </source>
</evidence>
<dbReference type="GO" id="GO:0005829">
    <property type="term" value="C:cytosol"/>
    <property type="evidence" value="ECO:0007669"/>
    <property type="project" value="UniProtKB-ARBA"/>
</dbReference>
<feature type="compositionally biased region" description="Low complexity" evidence="2">
    <location>
        <begin position="705"/>
        <end position="715"/>
    </location>
</feature>
<dbReference type="GO" id="GO:0031267">
    <property type="term" value="F:small GTPase binding"/>
    <property type="evidence" value="ECO:0007669"/>
    <property type="project" value="TreeGrafter"/>
</dbReference>
<feature type="region of interest" description="Disordered" evidence="2">
    <location>
        <begin position="1055"/>
        <end position="1162"/>
    </location>
</feature>
<dbReference type="SMART" id="SM00233">
    <property type="entry name" value="PH"/>
    <property type="match status" value="1"/>
</dbReference>
<dbReference type="Pfam" id="PF22697">
    <property type="entry name" value="SOS1_NGEF_PH"/>
    <property type="match status" value="1"/>
</dbReference>
<feature type="compositionally biased region" description="Polar residues" evidence="2">
    <location>
        <begin position="966"/>
        <end position="977"/>
    </location>
</feature>
<dbReference type="PROSITE" id="PS50010">
    <property type="entry name" value="DH_2"/>
    <property type="match status" value="1"/>
</dbReference>
<feature type="region of interest" description="Disordered" evidence="2">
    <location>
        <begin position="829"/>
        <end position="856"/>
    </location>
</feature>
<feature type="domain" description="DH" evidence="4">
    <location>
        <begin position="106"/>
        <end position="282"/>
    </location>
</feature>
<feature type="compositionally biased region" description="Basic and acidic residues" evidence="2">
    <location>
        <begin position="77"/>
        <end position="86"/>
    </location>
</feature>
<feature type="compositionally biased region" description="Gly residues" evidence="2">
    <location>
        <begin position="1340"/>
        <end position="1350"/>
    </location>
</feature>
<dbReference type="Gene3D" id="2.30.29.30">
    <property type="entry name" value="Pleckstrin-homology domain (PH domain)/Phosphotyrosine-binding domain (PTB)"/>
    <property type="match status" value="1"/>
</dbReference>
<evidence type="ECO:0000313" key="8">
    <source>
        <dbReference type="RefSeq" id="XP_032811706.1"/>
    </source>
</evidence>
<dbReference type="SMART" id="SM00325">
    <property type="entry name" value="RhoGEF"/>
    <property type="match status" value="1"/>
</dbReference>
<feature type="region of interest" description="Disordered" evidence="2">
    <location>
        <begin position="444"/>
        <end position="591"/>
    </location>
</feature>
<feature type="compositionally biased region" description="Low complexity" evidence="2">
    <location>
        <begin position="1374"/>
        <end position="1385"/>
    </location>
</feature>
<feature type="domain" description="PH" evidence="3">
    <location>
        <begin position="305"/>
        <end position="403"/>
    </location>
</feature>
<keyword evidence="1" id="KW-0597">Phosphoprotein</keyword>
<feature type="compositionally biased region" description="Basic and acidic residues" evidence="2">
    <location>
        <begin position="1108"/>
        <end position="1138"/>
    </location>
</feature>
<feature type="region of interest" description="Disordered" evidence="2">
    <location>
        <begin position="1340"/>
        <end position="1431"/>
    </location>
</feature>
<dbReference type="SUPFAM" id="SSF50729">
    <property type="entry name" value="PH domain-like"/>
    <property type="match status" value="1"/>
</dbReference>
<feature type="compositionally biased region" description="Polar residues" evidence="2">
    <location>
        <begin position="1276"/>
        <end position="1295"/>
    </location>
</feature>
<evidence type="ECO:0000256" key="1">
    <source>
        <dbReference type="ARBA" id="ARBA00022553"/>
    </source>
</evidence>
<dbReference type="CDD" id="cd00160">
    <property type="entry name" value="RhoGEF"/>
    <property type="match status" value="1"/>
</dbReference>
<dbReference type="RefSeq" id="XP_032811703.1">
    <property type="nucleotide sequence ID" value="XM_032955812.1"/>
</dbReference>
<evidence type="ECO:0000259" key="4">
    <source>
        <dbReference type="PROSITE" id="PS50010"/>
    </source>
</evidence>
<evidence type="ECO:0000313" key="6">
    <source>
        <dbReference type="RefSeq" id="XP_032811703.1"/>
    </source>
</evidence>
<feature type="compositionally biased region" description="Basic and acidic residues" evidence="2">
    <location>
        <begin position="1386"/>
        <end position="1412"/>
    </location>
</feature>
<feature type="region of interest" description="Disordered" evidence="2">
    <location>
        <begin position="609"/>
        <end position="722"/>
    </location>
</feature>
<dbReference type="SUPFAM" id="SSF48065">
    <property type="entry name" value="DBL homology domain (DH-domain)"/>
    <property type="match status" value="1"/>
</dbReference>
<feature type="region of interest" description="Disordered" evidence="2">
    <location>
        <begin position="1271"/>
        <end position="1296"/>
    </location>
</feature>
<dbReference type="KEGG" id="pmrn:116943181"/>
<dbReference type="FunFam" id="1.20.900.10:FF:000019">
    <property type="entry name" value="Pleckstrin homology domain-containing family G member 1"/>
    <property type="match status" value="1"/>
</dbReference>
<dbReference type="RefSeq" id="XP_032811706.1">
    <property type="nucleotide sequence ID" value="XM_032955815.1"/>
</dbReference>
<feature type="compositionally biased region" description="Acidic residues" evidence="2">
    <location>
        <begin position="648"/>
        <end position="657"/>
    </location>
</feature>
<feature type="compositionally biased region" description="Low complexity" evidence="2">
    <location>
        <begin position="1144"/>
        <end position="1159"/>
    </location>
</feature>
<feature type="region of interest" description="Disordered" evidence="2">
    <location>
        <begin position="1"/>
        <end position="88"/>
    </location>
</feature>
<dbReference type="RefSeq" id="XP_032811704.1">
    <property type="nucleotide sequence ID" value="XM_032955813.1"/>
</dbReference>